<dbReference type="InterPro" id="IPR029068">
    <property type="entry name" value="Glyas_Bleomycin-R_OHBP_Dase"/>
</dbReference>
<proteinExistence type="predicted"/>
<protein>
    <submittedName>
        <fullName evidence="3">VOC family protein</fullName>
    </submittedName>
</protein>
<dbReference type="Gene3D" id="3.30.720.110">
    <property type="match status" value="1"/>
</dbReference>
<sequence length="188" mass="21200">MKAQTNGRFELAQPTDGSWPVGDKHDRLLPPLCRPSAPGGQYPGKSRRRPRDMTNFQPDGWHTVTPRIVVRDPENLIEFIRTVFHAQGEFRAELPAEIRIGDSVVMISGGDGLRDPMPAFLYVYVEDADATYRRAIAANAISLEVPADMPYGDRRAMVMDPWGNTWQIATHRRDFPVDEIRSRLANDG</sequence>
<dbReference type="InterPro" id="IPR004360">
    <property type="entry name" value="Glyas_Fos-R_dOase_dom"/>
</dbReference>
<accession>A0ABZ3BWA1</accession>
<dbReference type="SUPFAM" id="SSF54593">
    <property type="entry name" value="Glyoxalase/Bleomycin resistance protein/Dihydroxybiphenyl dioxygenase"/>
    <property type="match status" value="1"/>
</dbReference>
<evidence type="ECO:0000256" key="1">
    <source>
        <dbReference type="SAM" id="MobiDB-lite"/>
    </source>
</evidence>
<reference evidence="3 4" key="1">
    <citation type="submission" date="2024-04" db="EMBL/GenBank/DDBJ databases">
        <title>Biological Control Activity of Plant Growth Promoting Rhizobacteria Burkholderia pyrrocinia BX1 against Tobacco black shank Introduction Tobacco black shank (TBS) caused by the oomycete Phytophthora. nicotianae (P. nicotianae) has become a destructive soil.</title>
        <authorList>
            <person name="Liu X."/>
            <person name="Shu C."/>
        </authorList>
    </citation>
    <scope>NUCLEOTIDE SEQUENCE [LARGE SCALE GENOMIC DNA]</scope>
    <source>
        <strain evidence="3 4">BX1</strain>
        <plasmid evidence="3 4">unnamed</plasmid>
    </source>
</reference>
<feature type="domain" description="VOC" evidence="2">
    <location>
        <begin position="60"/>
        <end position="171"/>
    </location>
</feature>
<dbReference type="Gene3D" id="3.30.720.120">
    <property type="match status" value="1"/>
</dbReference>
<evidence type="ECO:0000313" key="3">
    <source>
        <dbReference type="EMBL" id="WZW59079.1"/>
    </source>
</evidence>
<dbReference type="Proteomes" id="UP001484179">
    <property type="component" value="Plasmid unnamed"/>
</dbReference>
<dbReference type="InterPro" id="IPR037523">
    <property type="entry name" value="VOC_core"/>
</dbReference>
<dbReference type="RefSeq" id="WP_342312307.1">
    <property type="nucleotide sequence ID" value="NZ_CP150851.1"/>
</dbReference>
<evidence type="ECO:0000313" key="4">
    <source>
        <dbReference type="Proteomes" id="UP001484179"/>
    </source>
</evidence>
<dbReference type="PANTHER" id="PTHR34109:SF1">
    <property type="entry name" value="VOC DOMAIN-CONTAINING PROTEIN"/>
    <property type="match status" value="1"/>
</dbReference>
<dbReference type="PROSITE" id="PS51819">
    <property type="entry name" value="VOC"/>
    <property type="match status" value="1"/>
</dbReference>
<keyword evidence="3" id="KW-0614">Plasmid</keyword>
<evidence type="ECO:0000259" key="2">
    <source>
        <dbReference type="PROSITE" id="PS51819"/>
    </source>
</evidence>
<dbReference type="CDD" id="cd07246">
    <property type="entry name" value="VOC_like"/>
    <property type="match status" value="1"/>
</dbReference>
<name>A0ABZ3BWA1_BURPY</name>
<dbReference type="Pfam" id="PF00903">
    <property type="entry name" value="Glyoxalase"/>
    <property type="match status" value="1"/>
</dbReference>
<dbReference type="PANTHER" id="PTHR34109">
    <property type="entry name" value="BNAUNNG04460D PROTEIN-RELATED"/>
    <property type="match status" value="1"/>
</dbReference>
<keyword evidence="4" id="KW-1185">Reference proteome</keyword>
<organism evidence="3 4">
    <name type="scientific">Burkholderia pyrrocinia</name>
    <name type="common">Pseudomonas pyrrocinia</name>
    <dbReference type="NCBI Taxonomy" id="60550"/>
    <lineage>
        <taxon>Bacteria</taxon>
        <taxon>Pseudomonadati</taxon>
        <taxon>Pseudomonadota</taxon>
        <taxon>Betaproteobacteria</taxon>
        <taxon>Burkholderiales</taxon>
        <taxon>Burkholderiaceae</taxon>
        <taxon>Burkholderia</taxon>
        <taxon>Burkholderia cepacia complex</taxon>
    </lineage>
</organism>
<gene>
    <name evidence="3" type="ORF">WN985_36165</name>
</gene>
<feature type="region of interest" description="Disordered" evidence="1">
    <location>
        <begin position="1"/>
        <end position="59"/>
    </location>
</feature>
<dbReference type="EMBL" id="CP150851">
    <property type="protein sequence ID" value="WZW59079.1"/>
    <property type="molecule type" value="Genomic_DNA"/>
</dbReference>
<geneLocation type="plasmid" evidence="3 4">
    <name>unnamed</name>
</geneLocation>